<sequence length="660" mass="63771">MKTTLQFSWVLFIFLSQILQAQTPFNCPYCDLSGQDFSGKNLQDANLLGAKLDNVNLQGADLTGAYLSRASLQGANLQQAKMGTSTKGVSNFSLADLTNANFAGASIGATVFFHATLNNTNFSNTDLSQAKFGIVPTLSAQNAVNTIMPQPYVNAKLVAVPAGNSVYVNDGTGVDNSTCGALGSPCKTIYQGINNCTGNPCNVLVEYGQYTTPSGGWSINLKPGVNLFGGYYNGQPTDAQSVITLNSDATNGTHATIWGSNIGGNITIANFIINGLATTSNNGPSMVMQLNNCSNVQLANVNINAAKGGTGTKGADAVKASDGGTGGTGTTSSGGTGGVSAHPSNNAGGRGGNQTAGKATCDGGVNCSVGYDYSGSSMDGSSGQPATTGYIASGSSRAGKSPKVCTGWLQDAPGQNTAGTNGHSGYCGGTNSASSDITGHFSNGLWVGTSANQGTSGGYGGGGGGGGGGSAVAYCNCVCGNPDQHYGTGGGGGGAGGEGAAGGMGGMQGGASIGILLYVSTCVFGDDVKIVGGSGGDGGNGGNGASGGNGGAGGDGGPTNNIGDSGGTGGKGGRGGSGGMGGASGGGAGGNGGPSYCIAQVTDSQGHTSSISGTPQYYQGISGAVGNGGNGGVSSGSCTAGKGANGVAGNVLTVWQTANQ</sequence>
<dbReference type="SUPFAM" id="SSF141571">
    <property type="entry name" value="Pentapeptide repeat-like"/>
    <property type="match status" value="1"/>
</dbReference>
<comment type="caution">
    <text evidence="4">The sequence shown here is derived from an EMBL/GenBank/DDBJ whole genome shotgun (WGS) entry which is preliminary data.</text>
</comment>
<keyword evidence="3" id="KW-0732">Signal</keyword>
<dbReference type="RefSeq" id="WP_114464341.1">
    <property type="nucleotide sequence ID" value="NZ_QPIW01000040.1"/>
</dbReference>
<dbReference type="AlphaFoldDB" id="A0A369HZ05"/>
<protein>
    <submittedName>
        <fullName evidence="4">Pentapeptide repeat-containing protein</fullName>
    </submittedName>
</protein>
<feature type="compositionally biased region" description="Gly residues" evidence="2">
    <location>
        <begin position="541"/>
        <end position="557"/>
    </location>
</feature>
<evidence type="ECO:0000313" key="4">
    <source>
        <dbReference type="EMBL" id="RDB02588.1"/>
    </source>
</evidence>
<dbReference type="PANTHER" id="PTHR47485:SF1">
    <property type="entry name" value="THYLAKOID LUMENAL 17.4 KDA PROTEIN, CHLOROPLASTIC"/>
    <property type="match status" value="1"/>
</dbReference>
<organism evidence="4 5">
    <name type="scientific">Runella aurantiaca</name>
    <dbReference type="NCBI Taxonomy" id="2282308"/>
    <lineage>
        <taxon>Bacteria</taxon>
        <taxon>Pseudomonadati</taxon>
        <taxon>Bacteroidota</taxon>
        <taxon>Cytophagia</taxon>
        <taxon>Cytophagales</taxon>
        <taxon>Spirosomataceae</taxon>
        <taxon>Runella</taxon>
    </lineage>
</organism>
<evidence type="ECO:0000256" key="1">
    <source>
        <dbReference type="ARBA" id="ARBA00022737"/>
    </source>
</evidence>
<evidence type="ECO:0000256" key="3">
    <source>
        <dbReference type="SAM" id="SignalP"/>
    </source>
</evidence>
<evidence type="ECO:0000256" key="2">
    <source>
        <dbReference type="SAM" id="MobiDB-lite"/>
    </source>
</evidence>
<accession>A0A369HZ05</accession>
<gene>
    <name evidence="4" type="ORF">DVG78_28135</name>
</gene>
<feature type="compositionally biased region" description="Gly residues" evidence="2">
    <location>
        <begin position="323"/>
        <end position="338"/>
    </location>
</feature>
<name>A0A369HZ05_9BACT</name>
<feature type="region of interest" description="Disordered" evidence="2">
    <location>
        <begin position="378"/>
        <end position="398"/>
    </location>
</feature>
<feature type="region of interest" description="Disordered" evidence="2">
    <location>
        <begin position="541"/>
        <end position="587"/>
    </location>
</feature>
<dbReference type="InterPro" id="IPR001646">
    <property type="entry name" value="5peptide_repeat"/>
</dbReference>
<feature type="signal peptide" evidence="3">
    <location>
        <begin position="1"/>
        <end position="21"/>
    </location>
</feature>
<keyword evidence="5" id="KW-1185">Reference proteome</keyword>
<proteinExistence type="predicted"/>
<dbReference type="Pfam" id="PF00805">
    <property type="entry name" value="Pentapeptide"/>
    <property type="match status" value="2"/>
</dbReference>
<feature type="region of interest" description="Disordered" evidence="2">
    <location>
        <begin position="310"/>
        <end position="355"/>
    </location>
</feature>
<dbReference type="OrthoDB" id="9812495at2"/>
<feature type="compositionally biased region" description="Gly residues" evidence="2">
    <location>
        <begin position="564"/>
        <end position="587"/>
    </location>
</feature>
<feature type="chain" id="PRO_5017027207" evidence="3">
    <location>
        <begin position="22"/>
        <end position="660"/>
    </location>
</feature>
<dbReference type="Gene3D" id="2.160.20.80">
    <property type="entry name" value="E3 ubiquitin-protein ligase SopA"/>
    <property type="match status" value="1"/>
</dbReference>
<reference evidence="4 5" key="1">
    <citation type="submission" date="2018-07" db="EMBL/GenBank/DDBJ databases">
        <title>Genome analysis of Runella aurantiaca.</title>
        <authorList>
            <person name="Yang X."/>
        </authorList>
    </citation>
    <scope>NUCLEOTIDE SEQUENCE [LARGE SCALE GENOMIC DNA]</scope>
    <source>
        <strain evidence="4 5">YX9</strain>
    </source>
</reference>
<dbReference type="PANTHER" id="PTHR47485">
    <property type="entry name" value="THYLAKOID LUMENAL 17.4 KDA PROTEIN, CHLOROPLASTIC"/>
    <property type="match status" value="1"/>
</dbReference>
<dbReference type="Proteomes" id="UP000253141">
    <property type="component" value="Unassembled WGS sequence"/>
</dbReference>
<keyword evidence="1" id="KW-0677">Repeat</keyword>
<dbReference type="EMBL" id="QPIW01000040">
    <property type="protein sequence ID" value="RDB02588.1"/>
    <property type="molecule type" value="Genomic_DNA"/>
</dbReference>
<evidence type="ECO:0000313" key="5">
    <source>
        <dbReference type="Proteomes" id="UP000253141"/>
    </source>
</evidence>